<evidence type="ECO:0000259" key="9">
    <source>
        <dbReference type="PROSITE" id="PS52004"/>
    </source>
</evidence>
<dbReference type="InterPro" id="IPR049551">
    <property type="entry name" value="PKS_DH_C"/>
</dbReference>
<dbReference type="CDD" id="cd00833">
    <property type="entry name" value="PKS"/>
    <property type="match status" value="1"/>
</dbReference>
<dbReference type="PROSITE" id="PS52004">
    <property type="entry name" value="KS3_2"/>
    <property type="match status" value="1"/>
</dbReference>
<dbReference type="Pfam" id="PF00698">
    <property type="entry name" value="Acyl_transf_1"/>
    <property type="match status" value="1"/>
</dbReference>
<evidence type="ECO:0000256" key="5">
    <source>
        <dbReference type="ARBA" id="ARBA00023002"/>
    </source>
</evidence>
<feature type="active site" description="Proton acceptor; for dehydratase activity" evidence="8">
    <location>
        <position position="1035"/>
    </location>
</feature>
<dbReference type="InterPro" id="IPR016035">
    <property type="entry name" value="Acyl_Trfase/lysoPLipase"/>
</dbReference>
<dbReference type="GO" id="GO:0004315">
    <property type="term" value="F:3-oxoacyl-[acyl-carrier-protein] synthase activity"/>
    <property type="evidence" value="ECO:0007669"/>
    <property type="project" value="InterPro"/>
</dbReference>
<dbReference type="SMART" id="SM00827">
    <property type="entry name" value="PKS_AT"/>
    <property type="match status" value="1"/>
</dbReference>
<dbReference type="InterPro" id="IPR014043">
    <property type="entry name" value="Acyl_transferase_dom"/>
</dbReference>
<keyword evidence="2" id="KW-0597">Phosphoprotein</keyword>
<feature type="domain" description="PKS/mFAS DH" evidence="10">
    <location>
        <begin position="1003"/>
        <end position="1322"/>
    </location>
</feature>
<dbReference type="InterPro" id="IPR014030">
    <property type="entry name" value="Ketoacyl_synth_N"/>
</dbReference>
<dbReference type="PROSITE" id="PS00606">
    <property type="entry name" value="KS3_1"/>
    <property type="match status" value="1"/>
</dbReference>
<dbReference type="SUPFAM" id="SSF53335">
    <property type="entry name" value="S-adenosyl-L-methionine-dependent methyltransferases"/>
    <property type="match status" value="1"/>
</dbReference>
<dbReference type="PROSITE" id="PS52019">
    <property type="entry name" value="PKS_MFAS_DH"/>
    <property type="match status" value="1"/>
</dbReference>
<dbReference type="Pfam" id="PF08242">
    <property type="entry name" value="Methyltransf_12"/>
    <property type="match status" value="1"/>
</dbReference>
<accession>A0A8H6IU73</accession>
<dbReference type="InterPro" id="IPR056501">
    <property type="entry name" value="NAD-bd_HRPKS_sdrA"/>
</dbReference>
<dbReference type="SMART" id="SM00826">
    <property type="entry name" value="PKS_DH"/>
    <property type="match status" value="1"/>
</dbReference>
<sequence>MEADKIEPIAVVGINLKFPGDAITPESFWKMLHEGRSAAGRVPADRFNIDAFHHPDPNRMDSIRFTEAHFMAEDPRDFDAPFFSMSPAEASILDAQQRGLLEGAYRVFENVYAATCGRDFDAIFFRDPEFQSRYQATASGYSLLSNRISHFFDLRGPSLTVDTACSSGLYAFHLACQSLLSDESEMSLVCGSNTYLTPETMSIPLSNAGFLSADGRSYSFDSRANGYARGEGFGFVLLKKLSQALKDGDTIRAVVRATGANQDGRTPSITQPSQTAQVQLIRRTYERGGLDFATTDYVEAHGTGKPLANPIEASAIGQVFRDHRDVSRPLYVGSAKSNIGHLEGASGLAGILKAIIVLEQGVIPPNIWVKEVNPAIDTKSLRIEVRKPAVLVSHLKKSLTPSKQFPTKATTWPTKGLRRASVSSFGYGGANAHVVIEDACNYLRLRGLKGLHRTVDLSEIPNGSSKSLNGHVNGVSNEYTNGHTDGHTNGHSNGLTNGHANGVTTNGHSNGYPCNTEADDYQGLLVLSAADEDGPKRLATAFETYIEALPARSKTPGYLNNLLHTFSVRRTHLPWRTFAVVSDLEESPAEWCSRLTERIRGSKAADLKFVFTGQGAQWARMGMGLVQYPVFKKSLDECDAYLASPGCGWSVWDELLKPSENSRLNHPSLAQPLCTCIQVALVELLRSWDVYPSAVCGHSSGEIAAAFCAGAITRESAWKIAYYRGVVATKALAMTSKEPTTMMSVGLGEEQVAAYLAGKPSVTVGCINSPVNVTLTGSRKHIDELWEVLDDKKIFARKLAVDIAYHSKFMNPVAEEYRDLIRDIKGPLAPNLKDSTAPRTAIYSSVTGGPITLQELREPSYWVNNLMSPVRFSEALKTMVTGGDLKRTSSQALHLLVEIGPQAALRRPTEDTLSGLLRKDQWIFASALKANMNDTVSLLETIGLLWTCGVEVDLGTVNSASVHVYKKPHMLVDLPQYPFSRAKKYWVESRLSHNRSFRPYRRHQLLGLRAMDWNPSEASWRHFIKFKENPWILDHALNGSPIYPGSGMIVMALEAARQLSAEIAHQISSYRLKNIRFLRAINVNESEHGVEAQIHMRPRRSVTHNSGQSWYDWRIFCMNGNEWTECAYGSIKVELEMEDSPRVRARNAARAAVLRKTHQDALGECRQSVHHEQFYDNLHKCGFEYGPYFRQLHDIKYSKTGRAAATLPLREYAEKMPYAAEDPCVIHPTTLDALVQLQIVALSHGSWKKVPTMMFSHVKEMWISQKLFTAPGNPRLVASSHETFRGFREAEYSTVALFADTEEPVFAVEGERGTAITSLSLADAEEGTDKLCYKMDLKPDLAVLCPDETVSLLKADFDKFEAPSTEIVDRGDAIALHYIEAAIRNLDIASLRFDESHKHLQRYIFWMQRVAEDRDRYSLESRGHANLNIVDVLREAGLEPSQRLVNKVGENLGDILTGKSNALQTIFEGKLADGFYHSAMFTVSYQKIGAYMSLLAHQNPDLRVLEVGAGTGSSTAHILSALSTDAGEGQNSVKFAEYAYTDISPGFFEHAKERFSQHASRMKFQKLDVEADPSEQGFEPGSYDVVVAGNVLHATSDMHRALRNVKKLLKPDGKLVMAEIVNVDNVRDAFVFGLLPGWWLRPPPESSCGDPESHPDQGPLLTERQWAELLPQCGFTGLDMAFRDHEKKPHHKLSVLVATAEGENPSAVRSESETIYIVRDPGSSNVSVQLEEVLRKREPNAVVTAVSLAETKSLNLASATVVSLLELEKPLLDKVDDESLEGIKKISLSSGRLIWVTGNGSSPDSQTSVGLGRTVCSERGDQAFITLNLEPSQNVASRIDAIARVLQRSTRLGVPAESEFIEQNGIIHIPRIVPNSQLNDVVRSRTAKPDFQTYTTGQSPKPHFNVTIGTPGLLDTLFYTEDAHSSTLLKEGDIEIEIKASSLNFKDVMIALGQIPGNGFGFDGAGVVSRVAAGSSFSAGERVMFCSADGGAFGTYVRCSELQAQKIPDEMAYTTAASLPAVYTTAVYSLMHTARLEKGEKVLIHAGAGGVGQSAIQIAKLIGAEIFVTVGSQSKRNLVKDLYGIPDERIFSSRDASFETDVKLATNGRGVDVILNSLGGELLQHTWECIAPCGRFVDIGKADIINNSVLPMGPFTKNVTFAAVDEAVLHDEAKPVFKKIMVHVTDLFSKHPELHEPRPLHLFAASKLEDAMRFLQGGKNTGKAIIDFETPGDSIQYLPVLRPSYNFEAGATYVISGGLGGLGRGIVRWMIERGARNFLLLSRRGAANPTAGSFIQEMKSLGARIEAPSCDPSNRQVLEQTLQGLKAKKLPPIRGCIQAAMVLHDDLFENMSSKAFHAALSPKTLGSWNLHAVLPRDLDFFVCLSSFSGISGSRGQSNYAAGNTYQDGLARHRAASGLKGVSVNLPLVAEEGWAAENYDVVRAMYQAGHAAVSQDQLAAVLDAVCDPSYDCAAPGAAQVVVLRDSSREFWRMTQSGAAAWGSKPLFNNLLHIGKSEESGGGTGDGNGAATAQVDYLGLAKAAGSVEEAGEVIVQGLLQKLASSLSVPAENLDVRKPAYVLGVDSLIAVEVRYWFMKNLSTEVAVFNILKDQSLTLLCQSVAAQVLQVTN</sequence>
<dbReference type="PANTHER" id="PTHR43775">
    <property type="entry name" value="FATTY ACID SYNTHASE"/>
    <property type="match status" value="1"/>
</dbReference>
<dbReference type="SMART" id="SM00829">
    <property type="entry name" value="PKS_ER"/>
    <property type="match status" value="1"/>
</dbReference>
<keyword evidence="4" id="KW-0521">NADP</keyword>
<organism evidence="11 12">
    <name type="scientific">Colletotrichum sojae</name>
    <dbReference type="NCBI Taxonomy" id="2175907"/>
    <lineage>
        <taxon>Eukaryota</taxon>
        <taxon>Fungi</taxon>
        <taxon>Dikarya</taxon>
        <taxon>Ascomycota</taxon>
        <taxon>Pezizomycotina</taxon>
        <taxon>Sordariomycetes</taxon>
        <taxon>Hypocreomycetidae</taxon>
        <taxon>Glomerellales</taxon>
        <taxon>Glomerellaceae</taxon>
        <taxon>Colletotrichum</taxon>
        <taxon>Colletotrichum orchidearum species complex</taxon>
    </lineage>
</organism>
<dbReference type="InterPro" id="IPR001227">
    <property type="entry name" value="Ac_transferase_dom_sf"/>
</dbReference>
<name>A0A8H6IU73_9PEZI</name>
<dbReference type="Pfam" id="PF08659">
    <property type="entry name" value="KR"/>
    <property type="match status" value="1"/>
</dbReference>
<dbReference type="GO" id="GO:0004312">
    <property type="term" value="F:fatty acid synthase activity"/>
    <property type="evidence" value="ECO:0007669"/>
    <property type="project" value="TreeGrafter"/>
</dbReference>
<dbReference type="InterPro" id="IPR013968">
    <property type="entry name" value="PKS_KR"/>
</dbReference>
<dbReference type="Pfam" id="PF00107">
    <property type="entry name" value="ADH_zinc_N"/>
    <property type="match status" value="1"/>
</dbReference>
<dbReference type="GO" id="GO:0006633">
    <property type="term" value="P:fatty acid biosynthetic process"/>
    <property type="evidence" value="ECO:0007669"/>
    <property type="project" value="InterPro"/>
</dbReference>
<dbReference type="GO" id="GO:1901336">
    <property type="term" value="P:lactone biosynthetic process"/>
    <property type="evidence" value="ECO:0007669"/>
    <property type="project" value="UniProtKB-ARBA"/>
</dbReference>
<dbReference type="InterPro" id="IPR013217">
    <property type="entry name" value="Methyltransf_12"/>
</dbReference>
<dbReference type="SUPFAM" id="SSF53901">
    <property type="entry name" value="Thiolase-like"/>
    <property type="match status" value="1"/>
</dbReference>
<dbReference type="InterPro" id="IPR036291">
    <property type="entry name" value="NAD(P)-bd_dom_sf"/>
</dbReference>
<reference evidence="11 12" key="1">
    <citation type="journal article" date="2020" name="Phytopathology">
        <title>Genome Sequence Resources of Colletotrichum truncatum, C. plurivorum, C. musicola, and C. sojae: Four Species Pathogenic to Soybean (Glycine max).</title>
        <authorList>
            <person name="Rogerio F."/>
            <person name="Boufleur T.R."/>
            <person name="Ciampi-Guillardi M."/>
            <person name="Sukno S.A."/>
            <person name="Thon M.R."/>
            <person name="Massola Junior N.S."/>
            <person name="Baroncelli R."/>
        </authorList>
    </citation>
    <scope>NUCLEOTIDE SEQUENCE [LARGE SCALE GENOMIC DNA]</scope>
    <source>
        <strain evidence="11 12">LFN0009</strain>
    </source>
</reference>
<dbReference type="SUPFAM" id="SSF51735">
    <property type="entry name" value="NAD(P)-binding Rossmann-fold domains"/>
    <property type="match status" value="2"/>
</dbReference>
<dbReference type="InterPro" id="IPR011032">
    <property type="entry name" value="GroES-like_sf"/>
</dbReference>
<dbReference type="InterPro" id="IPR002364">
    <property type="entry name" value="Quin_OxRdtase/zeta-crystal_CS"/>
</dbReference>
<evidence type="ECO:0000256" key="6">
    <source>
        <dbReference type="ARBA" id="ARBA00023268"/>
    </source>
</evidence>
<dbReference type="SMART" id="SM00822">
    <property type="entry name" value="PKS_KR"/>
    <property type="match status" value="1"/>
</dbReference>
<comment type="caution">
    <text evidence="11">The sequence shown here is derived from an EMBL/GenBank/DDBJ whole genome shotgun (WGS) entry which is preliminary data.</text>
</comment>
<feature type="active site" description="Proton donor; for dehydratase activity" evidence="8">
    <location>
        <position position="1232"/>
    </location>
</feature>
<dbReference type="SMART" id="SM00825">
    <property type="entry name" value="PKS_KS"/>
    <property type="match status" value="1"/>
</dbReference>
<proteinExistence type="predicted"/>
<dbReference type="Pfam" id="PF14765">
    <property type="entry name" value="PS-DH"/>
    <property type="match status" value="1"/>
</dbReference>
<dbReference type="CDD" id="cd05195">
    <property type="entry name" value="enoyl_red"/>
    <property type="match status" value="1"/>
</dbReference>
<evidence type="ECO:0000256" key="4">
    <source>
        <dbReference type="ARBA" id="ARBA00022857"/>
    </source>
</evidence>
<dbReference type="InterPro" id="IPR036736">
    <property type="entry name" value="ACP-like_sf"/>
</dbReference>
<keyword evidence="1" id="KW-0596">Phosphopantetheine</keyword>
<evidence type="ECO:0000259" key="10">
    <source>
        <dbReference type="PROSITE" id="PS52019"/>
    </source>
</evidence>
<feature type="region of interest" description="C-terminal hotdog fold" evidence="8">
    <location>
        <begin position="1163"/>
        <end position="1322"/>
    </location>
</feature>
<dbReference type="PANTHER" id="PTHR43775:SF29">
    <property type="entry name" value="ASPERFURANONE POLYKETIDE SYNTHASE AFOG-RELATED"/>
    <property type="match status" value="1"/>
</dbReference>
<dbReference type="SUPFAM" id="SSF47336">
    <property type="entry name" value="ACP-like"/>
    <property type="match status" value="1"/>
</dbReference>
<dbReference type="Pfam" id="PF21089">
    <property type="entry name" value="PKS_DH_N"/>
    <property type="match status" value="1"/>
</dbReference>
<dbReference type="InterPro" id="IPR020841">
    <property type="entry name" value="PKS_Beta-ketoAc_synthase_dom"/>
</dbReference>
<dbReference type="InterPro" id="IPR013149">
    <property type="entry name" value="ADH-like_C"/>
</dbReference>
<dbReference type="EMBL" id="WIGN01000356">
    <property type="protein sequence ID" value="KAF6797493.1"/>
    <property type="molecule type" value="Genomic_DNA"/>
</dbReference>
<dbReference type="InterPro" id="IPR049900">
    <property type="entry name" value="PKS_mFAS_DH"/>
</dbReference>
<evidence type="ECO:0000256" key="1">
    <source>
        <dbReference type="ARBA" id="ARBA00022450"/>
    </source>
</evidence>
<dbReference type="InterPro" id="IPR020843">
    <property type="entry name" value="ER"/>
</dbReference>
<dbReference type="Pfam" id="PF00109">
    <property type="entry name" value="ketoacyl-synt"/>
    <property type="match status" value="1"/>
</dbReference>
<dbReference type="Gene3D" id="3.30.70.3290">
    <property type="match status" value="1"/>
</dbReference>
<dbReference type="GO" id="GO:0044550">
    <property type="term" value="P:secondary metabolite biosynthetic process"/>
    <property type="evidence" value="ECO:0007669"/>
    <property type="project" value="TreeGrafter"/>
</dbReference>
<dbReference type="SUPFAM" id="SSF50129">
    <property type="entry name" value="GroES-like"/>
    <property type="match status" value="1"/>
</dbReference>
<dbReference type="InterPro" id="IPR018201">
    <property type="entry name" value="Ketoacyl_synth_AS"/>
</dbReference>
<keyword evidence="6" id="KW-0511">Multifunctional enzyme</keyword>
<dbReference type="PROSITE" id="PS01162">
    <property type="entry name" value="QOR_ZETA_CRYSTAL"/>
    <property type="match status" value="1"/>
</dbReference>
<evidence type="ECO:0000256" key="7">
    <source>
        <dbReference type="ARBA" id="ARBA00023315"/>
    </source>
</evidence>
<dbReference type="Proteomes" id="UP000652219">
    <property type="component" value="Unassembled WGS sequence"/>
</dbReference>
<keyword evidence="12" id="KW-1185">Reference proteome</keyword>
<dbReference type="CDD" id="cd02440">
    <property type="entry name" value="AdoMet_MTases"/>
    <property type="match status" value="1"/>
</dbReference>
<dbReference type="GO" id="GO:0008270">
    <property type="term" value="F:zinc ion binding"/>
    <property type="evidence" value="ECO:0007669"/>
    <property type="project" value="InterPro"/>
</dbReference>
<dbReference type="Gene3D" id="3.40.47.10">
    <property type="match status" value="1"/>
</dbReference>
<dbReference type="Gene3D" id="3.40.50.150">
    <property type="entry name" value="Vaccinia Virus protein VP39"/>
    <property type="match status" value="1"/>
</dbReference>
<dbReference type="InterPro" id="IPR049552">
    <property type="entry name" value="PKS_DH_N"/>
</dbReference>
<dbReference type="SUPFAM" id="SSF52151">
    <property type="entry name" value="FabD/lysophospholipase-like"/>
    <property type="match status" value="1"/>
</dbReference>
<dbReference type="InterPro" id="IPR050091">
    <property type="entry name" value="PKS_NRPS_Biosynth_Enz"/>
</dbReference>
<dbReference type="InterPro" id="IPR020807">
    <property type="entry name" value="PKS_DH"/>
</dbReference>
<dbReference type="InterPro" id="IPR013154">
    <property type="entry name" value="ADH-like_N"/>
</dbReference>
<evidence type="ECO:0000256" key="3">
    <source>
        <dbReference type="ARBA" id="ARBA00022679"/>
    </source>
</evidence>
<dbReference type="InterPro" id="IPR016036">
    <property type="entry name" value="Malonyl_transacylase_ACP-bd"/>
</dbReference>
<dbReference type="Gene3D" id="3.40.50.720">
    <property type="entry name" value="NAD(P)-binding Rossmann-like Domain"/>
    <property type="match status" value="1"/>
</dbReference>
<dbReference type="Gene3D" id="3.90.180.10">
    <property type="entry name" value="Medium-chain alcohol dehydrogenases, catalytic domain"/>
    <property type="match status" value="1"/>
</dbReference>
<dbReference type="InterPro" id="IPR029063">
    <property type="entry name" value="SAM-dependent_MTases_sf"/>
</dbReference>
<dbReference type="Gene3D" id="3.10.129.110">
    <property type="entry name" value="Polyketide synthase dehydratase"/>
    <property type="match status" value="1"/>
</dbReference>
<dbReference type="Gene3D" id="3.40.366.10">
    <property type="entry name" value="Malonyl-Coenzyme A Acyl Carrier Protein, domain 2"/>
    <property type="match status" value="1"/>
</dbReference>
<protein>
    <submittedName>
        <fullName evidence="11">Polyketide synthase</fullName>
    </submittedName>
</protein>
<dbReference type="GO" id="GO:0016491">
    <property type="term" value="F:oxidoreductase activity"/>
    <property type="evidence" value="ECO:0007669"/>
    <property type="project" value="UniProtKB-KW"/>
</dbReference>
<dbReference type="FunFam" id="3.40.50.720:FF:000209">
    <property type="entry name" value="Polyketide synthase Pks12"/>
    <property type="match status" value="1"/>
</dbReference>
<dbReference type="Pfam" id="PF08240">
    <property type="entry name" value="ADH_N"/>
    <property type="match status" value="1"/>
</dbReference>
<evidence type="ECO:0000313" key="12">
    <source>
        <dbReference type="Proteomes" id="UP000652219"/>
    </source>
</evidence>
<dbReference type="InterPro" id="IPR042104">
    <property type="entry name" value="PKS_dehydratase_sf"/>
</dbReference>
<keyword evidence="7" id="KW-0012">Acyltransferase</keyword>
<dbReference type="Pfam" id="PF02801">
    <property type="entry name" value="Ketoacyl-synt_C"/>
    <property type="match status" value="1"/>
</dbReference>
<keyword evidence="3" id="KW-0808">Transferase</keyword>
<gene>
    <name evidence="11" type="ORF">CSOJ01_13000</name>
</gene>
<dbReference type="InterPro" id="IPR016039">
    <property type="entry name" value="Thiolase-like"/>
</dbReference>
<evidence type="ECO:0000256" key="2">
    <source>
        <dbReference type="ARBA" id="ARBA00022553"/>
    </source>
</evidence>
<evidence type="ECO:0000313" key="11">
    <source>
        <dbReference type="EMBL" id="KAF6797493.1"/>
    </source>
</evidence>
<feature type="domain" description="Ketosynthase family 3 (KS3)" evidence="9">
    <location>
        <begin position="6"/>
        <end position="438"/>
    </location>
</feature>
<dbReference type="InterPro" id="IPR057326">
    <property type="entry name" value="KR_dom"/>
</dbReference>
<dbReference type="SUPFAM" id="SSF55048">
    <property type="entry name" value="Probable ACP-binding domain of malonyl-CoA ACP transacylase"/>
    <property type="match status" value="1"/>
</dbReference>
<evidence type="ECO:0000256" key="8">
    <source>
        <dbReference type="PROSITE-ProRule" id="PRU01363"/>
    </source>
</evidence>
<feature type="region of interest" description="N-terminal hotdog fold" evidence="8">
    <location>
        <begin position="1003"/>
        <end position="1138"/>
    </location>
</feature>
<dbReference type="InterPro" id="IPR014031">
    <property type="entry name" value="Ketoacyl_synth_C"/>
</dbReference>
<dbReference type="Pfam" id="PF23114">
    <property type="entry name" value="NAD-bd_HRPKS_sdrA"/>
    <property type="match status" value="1"/>
</dbReference>
<keyword evidence="5" id="KW-0560">Oxidoreductase</keyword>